<dbReference type="Proteomes" id="UP000800038">
    <property type="component" value="Unassembled WGS sequence"/>
</dbReference>
<evidence type="ECO:0000313" key="2">
    <source>
        <dbReference type="Proteomes" id="UP000800038"/>
    </source>
</evidence>
<protein>
    <submittedName>
        <fullName evidence="1">Uncharacterized protein</fullName>
    </submittedName>
</protein>
<sequence>MCSFESLIKLPDLQQNDISVSLGYEEGLIPESIVDLHEVNLSSPVSMQQFCHFSPRTQAKRIPRMNYQIYLPRRSPHDVSVVTEVLGGPHTGFSPSYSTEDTVQDWNSIPKMAHPLLLLICAIGTIPKVMLDRAVQSQSRWNEDGKEYQINSHDASFNRDLMISFQDAGSLRLVLDQLLSLAFIRIERSDNADTVYTSGPADDLLDGNLSYWLEQAFCLFCYIFPRNPLAVIKVWNFG</sequence>
<reference evidence="1" key="1">
    <citation type="journal article" date="2020" name="Stud. Mycol.">
        <title>101 Dothideomycetes genomes: a test case for predicting lifestyles and emergence of pathogens.</title>
        <authorList>
            <person name="Haridas S."/>
            <person name="Albert R."/>
            <person name="Binder M."/>
            <person name="Bloem J."/>
            <person name="Labutti K."/>
            <person name="Salamov A."/>
            <person name="Andreopoulos B."/>
            <person name="Baker S."/>
            <person name="Barry K."/>
            <person name="Bills G."/>
            <person name="Bluhm B."/>
            <person name="Cannon C."/>
            <person name="Castanera R."/>
            <person name="Culley D."/>
            <person name="Daum C."/>
            <person name="Ezra D."/>
            <person name="Gonzalez J."/>
            <person name="Henrissat B."/>
            <person name="Kuo A."/>
            <person name="Liang C."/>
            <person name="Lipzen A."/>
            <person name="Lutzoni F."/>
            <person name="Magnuson J."/>
            <person name="Mondo S."/>
            <person name="Nolan M."/>
            <person name="Ohm R."/>
            <person name="Pangilinan J."/>
            <person name="Park H.-J."/>
            <person name="Ramirez L."/>
            <person name="Alfaro M."/>
            <person name="Sun H."/>
            <person name="Tritt A."/>
            <person name="Yoshinaga Y."/>
            <person name="Zwiers L.-H."/>
            <person name="Turgeon B."/>
            <person name="Goodwin S."/>
            <person name="Spatafora J."/>
            <person name="Crous P."/>
            <person name="Grigoriev I."/>
        </authorList>
    </citation>
    <scope>NUCLEOTIDE SEQUENCE</scope>
    <source>
        <strain evidence="1">CBS 161.51</strain>
    </source>
</reference>
<keyword evidence="2" id="KW-1185">Reference proteome</keyword>
<organism evidence="1 2">
    <name type="scientific">Clathrospora elynae</name>
    <dbReference type="NCBI Taxonomy" id="706981"/>
    <lineage>
        <taxon>Eukaryota</taxon>
        <taxon>Fungi</taxon>
        <taxon>Dikarya</taxon>
        <taxon>Ascomycota</taxon>
        <taxon>Pezizomycotina</taxon>
        <taxon>Dothideomycetes</taxon>
        <taxon>Pleosporomycetidae</taxon>
        <taxon>Pleosporales</taxon>
        <taxon>Diademaceae</taxon>
        <taxon>Clathrospora</taxon>
    </lineage>
</organism>
<accession>A0A6A5SMS2</accession>
<dbReference type="AlphaFoldDB" id="A0A6A5SMS2"/>
<evidence type="ECO:0000313" key="1">
    <source>
        <dbReference type="EMBL" id="KAF1941102.1"/>
    </source>
</evidence>
<proteinExistence type="predicted"/>
<name>A0A6A5SMS2_9PLEO</name>
<dbReference type="OrthoDB" id="3788792at2759"/>
<dbReference type="EMBL" id="ML976052">
    <property type="protein sequence ID" value="KAF1941102.1"/>
    <property type="molecule type" value="Genomic_DNA"/>
</dbReference>
<gene>
    <name evidence="1" type="ORF">EJ02DRAFT_492969</name>
</gene>